<dbReference type="STRING" id="1618671.UY67_C0003G0031"/>
<protein>
    <submittedName>
        <fullName evidence="2">Uncharacterized protein</fullName>
    </submittedName>
</protein>
<name>A0A0G1X104_9BACT</name>
<evidence type="ECO:0000313" key="2">
    <source>
        <dbReference type="EMBL" id="KKW24803.1"/>
    </source>
</evidence>
<dbReference type="EMBL" id="LCQW01000003">
    <property type="protein sequence ID" value="KKW24803.1"/>
    <property type="molecule type" value="Genomic_DNA"/>
</dbReference>
<feature type="region of interest" description="Disordered" evidence="1">
    <location>
        <begin position="124"/>
        <end position="173"/>
    </location>
</feature>
<evidence type="ECO:0000256" key="1">
    <source>
        <dbReference type="SAM" id="MobiDB-lite"/>
    </source>
</evidence>
<dbReference type="AlphaFoldDB" id="A0A0G1X104"/>
<gene>
    <name evidence="2" type="ORF">UY67_C0003G0031</name>
</gene>
<accession>A0A0G1X104</accession>
<organism evidence="2 3">
    <name type="scientific">Candidatus Kaiserbacteria bacterium GW2011_GWA2_52_12</name>
    <dbReference type="NCBI Taxonomy" id="1618671"/>
    <lineage>
        <taxon>Bacteria</taxon>
        <taxon>Candidatus Kaiseribacteriota</taxon>
    </lineage>
</organism>
<feature type="compositionally biased region" description="Basic and acidic residues" evidence="1">
    <location>
        <begin position="158"/>
        <end position="173"/>
    </location>
</feature>
<proteinExistence type="predicted"/>
<comment type="caution">
    <text evidence="2">The sequence shown here is derived from an EMBL/GenBank/DDBJ whole genome shotgun (WGS) entry which is preliminary data.</text>
</comment>
<evidence type="ECO:0000313" key="3">
    <source>
        <dbReference type="Proteomes" id="UP000034273"/>
    </source>
</evidence>
<reference evidence="2 3" key="1">
    <citation type="journal article" date="2015" name="Nature">
        <title>rRNA introns, odd ribosomes, and small enigmatic genomes across a large radiation of phyla.</title>
        <authorList>
            <person name="Brown C.T."/>
            <person name="Hug L.A."/>
            <person name="Thomas B.C."/>
            <person name="Sharon I."/>
            <person name="Castelle C.J."/>
            <person name="Singh A."/>
            <person name="Wilkins M.J."/>
            <person name="Williams K.H."/>
            <person name="Banfield J.F."/>
        </authorList>
    </citation>
    <scope>NUCLEOTIDE SEQUENCE [LARGE SCALE GENOMIC DNA]</scope>
</reference>
<dbReference type="Proteomes" id="UP000034273">
    <property type="component" value="Unassembled WGS sequence"/>
</dbReference>
<sequence>MLKERFALLPKVVQDAIVSADVEKHLRELAGTHKLHLDQWEKLENEVQLTLLGVNEAEELEQNIRREVGVPEDIARILASDIAHTVFEPIREELERQLEHPEAQAVVVDPVRSQLIKDAAEEIQTKPSILPATPPQGAPTEKVVRTPSPESYAPTTPSHERKEIKGDPYREQI</sequence>